<dbReference type="Pfam" id="PF00582">
    <property type="entry name" value="Usp"/>
    <property type="match status" value="1"/>
</dbReference>
<dbReference type="Gene3D" id="3.40.50.620">
    <property type="entry name" value="HUPs"/>
    <property type="match status" value="1"/>
</dbReference>
<evidence type="ECO:0000259" key="14">
    <source>
        <dbReference type="PROSITE" id="PS50109"/>
    </source>
</evidence>
<dbReference type="InterPro" id="IPR052023">
    <property type="entry name" value="Histidine_kinase_KdpD"/>
</dbReference>
<dbReference type="Proteomes" id="UP001055153">
    <property type="component" value="Unassembled WGS sequence"/>
</dbReference>
<dbReference type="Pfam" id="PF13493">
    <property type="entry name" value="DUF4118"/>
    <property type="match status" value="1"/>
</dbReference>
<dbReference type="Pfam" id="PF00512">
    <property type="entry name" value="HisKA"/>
    <property type="match status" value="1"/>
</dbReference>
<keyword evidence="10 13" id="KW-1133">Transmembrane helix</keyword>
<dbReference type="SUPFAM" id="SSF52540">
    <property type="entry name" value="P-loop containing nucleoside triphosphate hydrolases"/>
    <property type="match status" value="1"/>
</dbReference>
<dbReference type="SUPFAM" id="SSF47384">
    <property type="entry name" value="Homodimeric domain of signal transducing histidine kinase"/>
    <property type="match status" value="1"/>
</dbReference>
<evidence type="ECO:0000256" key="7">
    <source>
        <dbReference type="ARBA" id="ARBA00022741"/>
    </source>
</evidence>
<reference evidence="15" key="1">
    <citation type="journal article" date="2021" name="Front. Microbiol.">
        <title>Comprehensive Comparative Genomics and Phenotyping of Methylobacterium Species.</title>
        <authorList>
            <person name="Alessa O."/>
            <person name="Ogura Y."/>
            <person name="Fujitani Y."/>
            <person name="Takami H."/>
            <person name="Hayashi T."/>
            <person name="Sahin N."/>
            <person name="Tani A."/>
        </authorList>
    </citation>
    <scope>NUCLEOTIDE SEQUENCE</scope>
    <source>
        <strain evidence="15">DSM 17168</strain>
    </source>
</reference>
<keyword evidence="6 13" id="KW-0812">Transmembrane</keyword>
<evidence type="ECO:0000313" key="16">
    <source>
        <dbReference type="Proteomes" id="UP001055153"/>
    </source>
</evidence>
<dbReference type="PANTHER" id="PTHR45569">
    <property type="entry name" value="SENSOR PROTEIN KDPD"/>
    <property type="match status" value="1"/>
</dbReference>
<evidence type="ECO:0000256" key="10">
    <source>
        <dbReference type="ARBA" id="ARBA00022989"/>
    </source>
</evidence>
<name>A0ABQ4SLZ9_9HYPH</name>
<keyword evidence="12 13" id="KW-0472">Membrane</keyword>
<dbReference type="CDD" id="cd00075">
    <property type="entry name" value="HATPase"/>
    <property type="match status" value="1"/>
</dbReference>
<comment type="catalytic activity">
    <reaction evidence="1">
        <text>ATP + protein L-histidine = ADP + protein N-phospho-L-histidine.</text>
        <dbReference type="EC" id="2.7.13.3"/>
    </reaction>
</comment>
<dbReference type="InterPro" id="IPR038318">
    <property type="entry name" value="KdpD_sf"/>
</dbReference>
<dbReference type="InterPro" id="IPR004358">
    <property type="entry name" value="Sig_transdc_His_kin-like_C"/>
</dbReference>
<keyword evidence="5" id="KW-0808">Transferase</keyword>
<proteinExistence type="predicted"/>
<evidence type="ECO:0000256" key="13">
    <source>
        <dbReference type="SAM" id="Phobius"/>
    </source>
</evidence>
<dbReference type="SUPFAM" id="SSF55781">
    <property type="entry name" value="GAF domain-like"/>
    <property type="match status" value="1"/>
</dbReference>
<dbReference type="PROSITE" id="PS50109">
    <property type="entry name" value="HIS_KIN"/>
    <property type="match status" value="1"/>
</dbReference>
<dbReference type="EMBL" id="BPQQ01000060">
    <property type="protein sequence ID" value="GJE02810.1"/>
    <property type="molecule type" value="Genomic_DNA"/>
</dbReference>
<evidence type="ECO:0000313" key="15">
    <source>
        <dbReference type="EMBL" id="GJE02810.1"/>
    </source>
</evidence>
<evidence type="ECO:0000256" key="3">
    <source>
        <dbReference type="ARBA" id="ARBA00012438"/>
    </source>
</evidence>
<dbReference type="CDD" id="cd01987">
    <property type="entry name" value="USP_KdpD-like"/>
    <property type="match status" value="1"/>
</dbReference>
<dbReference type="InterPro" id="IPR027417">
    <property type="entry name" value="P-loop_NTPase"/>
</dbReference>
<dbReference type="InterPro" id="IPR003852">
    <property type="entry name" value="Sig_transdc_His_kinase_KdpD_N"/>
</dbReference>
<keyword evidence="11" id="KW-0902">Two-component regulatory system</keyword>
<keyword evidence="16" id="KW-1185">Reference proteome</keyword>
<feature type="transmembrane region" description="Helical" evidence="13">
    <location>
        <begin position="439"/>
        <end position="466"/>
    </location>
</feature>
<dbReference type="Gene3D" id="1.20.120.620">
    <property type="entry name" value="Backbone structure of the membrane domain of e. Coli histidine kinase receptor kdpd"/>
    <property type="match status" value="1"/>
</dbReference>
<gene>
    <name evidence="15" type="primary">kdpD</name>
    <name evidence="15" type="ORF">GMJLKIPL_4759</name>
</gene>
<comment type="caution">
    <text evidence="15">The sequence shown here is derived from an EMBL/GenBank/DDBJ whole genome shotgun (WGS) entry which is preliminary data.</text>
</comment>
<dbReference type="Pfam" id="PF02702">
    <property type="entry name" value="KdpD"/>
    <property type="match status" value="1"/>
</dbReference>
<evidence type="ECO:0000256" key="8">
    <source>
        <dbReference type="ARBA" id="ARBA00022777"/>
    </source>
</evidence>
<dbReference type="PANTHER" id="PTHR45569:SF1">
    <property type="entry name" value="SENSOR PROTEIN KDPD"/>
    <property type="match status" value="1"/>
</dbReference>
<dbReference type="InterPro" id="IPR029016">
    <property type="entry name" value="GAF-like_dom_sf"/>
</dbReference>
<dbReference type="SUPFAM" id="SSF55874">
    <property type="entry name" value="ATPase domain of HSP90 chaperone/DNA topoisomerase II/histidine kinase"/>
    <property type="match status" value="1"/>
</dbReference>
<feature type="domain" description="Histidine kinase" evidence="14">
    <location>
        <begin position="680"/>
        <end position="897"/>
    </location>
</feature>
<dbReference type="CDD" id="cd00082">
    <property type="entry name" value="HisKA"/>
    <property type="match status" value="1"/>
</dbReference>
<evidence type="ECO:0000256" key="9">
    <source>
        <dbReference type="ARBA" id="ARBA00022840"/>
    </source>
</evidence>
<keyword evidence="4" id="KW-0597">Phosphoprotein</keyword>
<dbReference type="Gene3D" id="3.30.450.40">
    <property type="match status" value="1"/>
</dbReference>
<dbReference type="PRINTS" id="PR00344">
    <property type="entry name" value="BCTRLSENSOR"/>
</dbReference>
<dbReference type="SMART" id="SM00388">
    <property type="entry name" value="HisKA"/>
    <property type="match status" value="1"/>
</dbReference>
<dbReference type="InterPro" id="IPR003594">
    <property type="entry name" value="HATPase_dom"/>
</dbReference>
<dbReference type="InterPro" id="IPR003018">
    <property type="entry name" value="GAF"/>
</dbReference>
<dbReference type="InterPro" id="IPR014729">
    <property type="entry name" value="Rossmann-like_a/b/a_fold"/>
</dbReference>
<dbReference type="InterPro" id="IPR036890">
    <property type="entry name" value="HATPase_C_sf"/>
</dbReference>
<dbReference type="InterPro" id="IPR003661">
    <property type="entry name" value="HisK_dim/P_dom"/>
</dbReference>
<accession>A0ABQ4SLZ9</accession>
<dbReference type="RefSeq" id="WP_238240007.1">
    <property type="nucleotide sequence ID" value="NZ_BPQQ01000060.1"/>
</dbReference>
<organism evidence="15 16">
    <name type="scientific">Methylobacterium isbiliense</name>
    <dbReference type="NCBI Taxonomy" id="315478"/>
    <lineage>
        <taxon>Bacteria</taxon>
        <taxon>Pseudomonadati</taxon>
        <taxon>Pseudomonadota</taxon>
        <taxon>Alphaproteobacteria</taxon>
        <taxon>Hyphomicrobiales</taxon>
        <taxon>Methylobacteriaceae</taxon>
        <taxon>Methylobacterium</taxon>
    </lineage>
</organism>
<evidence type="ECO:0000256" key="5">
    <source>
        <dbReference type="ARBA" id="ARBA00022679"/>
    </source>
</evidence>
<reference evidence="15" key="2">
    <citation type="submission" date="2021-08" db="EMBL/GenBank/DDBJ databases">
        <authorList>
            <person name="Tani A."/>
            <person name="Ola A."/>
            <person name="Ogura Y."/>
            <person name="Katsura K."/>
            <person name="Hayashi T."/>
        </authorList>
    </citation>
    <scope>NUCLEOTIDE SEQUENCE</scope>
    <source>
        <strain evidence="15">DSM 17168</strain>
    </source>
</reference>
<protein>
    <recommendedName>
        <fullName evidence="3">histidine kinase</fullName>
        <ecNumber evidence="3">2.7.13.3</ecNumber>
    </recommendedName>
</protein>
<evidence type="ECO:0000256" key="6">
    <source>
        <dbReference type="ARBA" id="ARBA00022692"/>
    </source>
</evidence>
<evidence type="ECO:0000256" key="11">
    <source>
        <dbReference type="ARBA" id="ARBA00023012"/>
    </source>
</evidence>
<evidence type="ECO:0000256" key="12">
    <source>
        <dbReference type="ARBA" id="ARBA00023136"/>
    </source>
</evidence>
<feature type="transmembrane region" description="Helical" evidence="13">
    <location>
        <begin position="486"/>
        <end position="504"/>
    </location>
</feature>
<comment type="subcellular location">
    <subcellularLocation>
        <location evidence="2">Membrane</location>
        <topology evidence="2">Multi-pass membrane protein</topology>
    </subcellularLocation>
</comment>
<dbReference type="SMART" id="SM00387">
    <property type="entry name" value="HATPase_c"/>
    <property type="match status" value="1"/>
</dbReference>
<dbReference type="EC" id="2.7.13.3" evidence="3"/>
<sequence>MAGARSEPDRRPSPDALLAELRREGGGRGRLKIFLGAAPGVGKTYEMLTTAHARRREGIDVAVGVVETHGRAETEALLAGLEVLPRRRVPYHGTVLEEMDLDALLARRPQLVLVDELAHTNAPGSRHPKRYLDVVELLEAGIDVYTTLNIQHVESLNDVVAQITRIRVRETVPDGILDRADDIEVIDLSPDDLMQRLREGKVYVPRNAERALKHYFSPGNLTALRELALRRTAQRVDDQLLTHMQAHAIAGPWAAGERVLVCVSEDPRSAGLVRYAKRLADRLRAPFTALTVAGRRSAQLSEEQRDRIADTLRLAERLGGDPVTIPGEERRIADDIIGFAQERNVTHVVIGKSDRSRWFELLHGSVVHDLVRRAGSISVHVIAGEQVDGETLPRKTVPTAPPRRPEAIAYAVSLLAVLCALGVGLLVQPFLGHENTDLTFLTAVVAVAVRFGLYPSLLAVVASSLAYNFFFLPPIYTFTITDPTNVVALFFFTLVAVLVSNLAARVQIDATMSRAQARATEALYGFSRKLAGCGTLDDVLWATAYQVALMLRLRVVVLLPEAGRLTVMVGYPPEDRLDEADLAAAKWTFDNGRAAGRGADTLPGAKRLFLPLRTGRGVIGVVGLDTDKPGPLLTPDQRRLLDALMDQGALAIERVHLVADLDRARLSAETDRLRQALLTSISHDLKTPLAAVLGAATTLRDLRPDLDEEAEAELVATIIDESERLNRFIANLLDMTKLESGAVAPNLALCDLGEIVGSALQRASKILAAHHVAMALAPDLPALALDAVLFEQVLFNLLDNAAKYAPQGTTVRIEGWRAGGHVCLRVLDEGEGIPPSDQEAIFDKFYRARKGDHVQAGTGLGLAISRGFVEAMGGRLTAGNRTDRSGAVFTLSFPVPAKQPVLDTAA</sequence>
<dbReference type="SUPFAM" id="SSF52402">
    <property type="entry name" value="Adenine nucleotide alpha hydrolases-like"/>
    <property type="match status" value="1"/>
</dbReference>
<evidence type="ECO:0000256" key="4">
    <source>
        <dbReference type="ARBA" id="ARBA00022553"/>
    </source>
</evidence>
<keyword evidence="8" id="KW-0418">Kinase</keyword>
<evidence type="ECO:0000256" key="1">
    <source>
        <dbReference type="ARBA" id="ARBA00000085"/>
    </source>
</evidence>
<dbReference type="InterPro" id="IPR006016">
    <property type="entry name" value="UspA"/>
</dbReference>
<dbReference type="InterPro" id="IPR005467">
    <property type="entry name" value="His_kinase_dom"/>
</dbReference>
<dbReference type="Pfam" id="PF13492">
    <property type="entry name" value="GAF_3"/>
    <property type="match status" value="1"/>
</dbReference>
<evidence type="ECO:0000256" key="2">
    <source>
        <dbReference type="ARBA" id="ARBA00004141"/>
    </source>
</evidence>
<dbReference type="InterPro" id="IPR036097">
    <property type="entry name" value="HisK_dim/P_sf"/>
</dbReference>
<dbReference type="Gene3D" id="3.30.565.10">
    <property type="entry name" value="Histidine kinase-like ATPase, C-terminal domain"/>
    <property type="match status" value="1"/>
</dbReference>
<dbReference type="Gene3D" id="1.10.287.130">
    <property type="match status" value="1"/>
</dbReference>
<dbReference type="Gene3D" id="3.40.50.300">
    <property type="entry name" value="P-loop containing nucleotide triphosphate hydrolases"/>
    <property type="match status" value="1"/>
</dbReference>
<feature type="transmembrane region" description="Helical" evidence="13">
    <location>
        <begin position="407"/>
        <end position="427"/>
    </location>
</feature>
<dbReference type="Pfam" id="PF02518">
    <property type="entry name" value="HATPase_c"/>
    <property type="match status" value="1"/>
</dbReference>
<keyword evidence="7" id="KW-0547">Nucleotide-binding</keyword>
<dbReference type="InterPro" id="IPR025201">
    <property type="entry name" value="KdpD_TM"/>
</dbReference>
<keyword evidence="9" id="KW-0067">ATP-binding</keyword>